<dbReference type="Proteomes" id="UP000178656">
    <property type="component" value="Unassembled WGS sequence"/>
</dbReference>
<dbReference type="EMBL" id="MFGM01000072">
    <property type="protein sequence ID" value="OGF34456.1"/>
    <property type="molecule type" value="Genomic_DNA"/>
</dbReference>
<dbReference type="AlphaFoldDB" id="A0A1F5T6Z3"/>
<protein>
    <submittedName>
        <fullName evidence="1">Uncharacterized protein</fullName>
    </submittedName>
</protein>
<accession>A0A1F5T6Z3</accession>
<evidence type="ECO:0000313" key="2">
    <source>
        <dbReference type="Proteomes" id="UP000178656"/>
    </source>
</evidence>
<reference evidence="1 2" key="1">
    <citation type="journal article" date="2016" name="Nat. Commun.">
        <title>Thousands of microbial genomes shed light on interconnected biogeochemical processes in an aquifer system.</title>
        <authorList>
            <person name="Anantharaman K."/>
            <person name="Brown C.T."/>
            <person name="Hug L.A."/>
            <person name="Sharon I."/>
            <person name="Castelle C.J."/>
            <person name="Probst A.J."/>
            <person name="Thomas B.C."/>
            <person name="Singh A."/>
            <person name="Wilkins M.J."/>
            <person name="Karaoz U."/>
            <person name="Brodie E.L."/>
            <person name="Williams K.H."/>
            <person name="Hubbard S.S."/>
            <person name="Banfield J.F."/>
        </authorList>
    </citation>
    <scope>NUCLEOTIDE SEQUENCE [LARGE SCALE GENOMIC DNA]</scope>
</reference>
<comment type="caution">
    <text evidence="1">The sequence shown here is derived from an EMBL/GenBank/DDBJ whole genome shotgun (WGS) entry which is preliminary data.</text>
</comment>
<organism evidence="1 2">
    <name type="scientific">Candidatus Falkowbacteria bacterium RIFOXYC2_FULL_48_21</name>
    <dbReference type="NCBI Taxonomy" id="1798005"/>
    <lineage>
        <taxon>Bacteria</taxon>
        <taxon>Candidatus Falkowiibacteriota</taxon>
    </lineage>
</organism>
<proteinExistence type="predicted"/>
<evidence type="ECO:0000313" key="1">
    <source>
        <dbReference type="EMBL" id="OGF34456.1"/>
    </source>
</evidence>
<name>A0A1F5T6Z3_9BACT</name>
<sequence>MTNRTSIQIINGILERIPDSAPEKNRLVARFKDITGRFRDKDPRYLPPEVFRQTEGKIIKALCEACAEVLGDQTTVEWKEKVSLYLRTGR</sequence>
<gene>
    <name evidence="1" type="ORF">A2482_02100</name>
</gene>